<dbReference type="AlphaFoldDB" id="A0A0G1Q2Q4"/>
<comment type="similarity">
    <text evidence="2">Belongs to the cation transport ATPase (P-type) (TC 3.A.3) family. Type IIA subfamily.</text>
</comment>
<dbReference type="GO" id="GO:0006883">
    <property type="term" value="P:intracellular sodium ion homeostasis"/>
    <property type="evidence" value="ECO:0007669"/>
    <property type="project" value="TreeGrafter"/>
</dbReference>
<dbReference type="GO" id="GO:0005524">
    <property type="term" value="F:ATP binding"/>
    <property type="evidence" value="ECO:0007669"/>
    <property type="project" value="UniProtKB-KW"/>
</dbReference>
<dbReference type="GO" id="GO:1902600">
    <property type="term" value="P:proton transmembrane transport"/>
    <property type="evidence" value="ECO:0007669"/>
    <property type="project" value="TreeGrafter"/>
</dbReference>
<dbReference type="GO" id="GO:0016887">
    <property type="term" value="F:ATP hydrolysis activity"/>
    <property type="evidence" value="ECO:0007669"/>
    <property type="project" value="InterPro"/>
</dbReference>
<dbReference type="InterPro" id="IPR059000">
    <property type="entry name" value="ATPase_P-type_domA"/>
</dbReference>
<dbReference type="InterPro" id="IPR001757">
    <property type="entry name" value="P_typ_ATPase"/>
</dbReference>
<keyword evidence="4" id="KW-0547">Nucleotide-binding</keyword>
<dbReference type="Proteomes" id="UP000034202">
    <property type="component" value="Unassembled WGS sequence"/>
</dbReference>
<evidence type="ECO:0000256" key="1">
    <source>
        <dbReference type="ARBA" id="ARBA00004141"/>
    </source>
</evidence>
<comment type="subcellular location">
    <subcellularLocation>
        <location evidence="1">Membrane</location>
        <topology evidence="1">Multi-pass membrane protein</topology>
    </subcellularLocation>
</comment>
<keyword evidence="7 9" id="KW-1133">Transmembrane helix</keyword>
<dbReference type="SUPFAM" id="SSF81665">
    <property type="entry name" value="Calcium ATPase, transmembrane domain M"/>
    <property type="match status" value="1"/>
</dbReference>
<dbReference type="Gene3D" id="1.20.1110.10">
    <property type="entry name" value="Calcium-transporting ATPase, transmembrane domain"/>
    <property type="match status" value="2"/>
</dbReference>
<dbReference type="Gene3D" id="3.40.50.1000">
    <property type="entry name" value="HAD superfamily/HAD-like"/>
    <property type="match status" value="2"/>
</dbReference>
<name>A0A0G1Q2Q4_9BACT</name>
<sequence length="841" mass="92088">MKILINWWSQPLNKLIKTLDINKDGGLTSSQVKENKVSYGANTLTEIKPAGVAELILEGVKEPMMIVLLSIGGISLLFGKPVEALVMAFVVAAYIGVEFINKFRTDRTMASLRELTEPTTKVLRDGKHQEIPTGEVVVGDVVILTEGVRVPADIRLIESFGLIVNEASLTGESLPVKKDTRAAVKEVTPLAERLNSVFSGTTILSGEGTGIVMAVGEKSQLGTIATEVQAQRKEKTYIQNAMTKLAKTLAVLAIVVSIIIPTVGFLRGQSFEEMVLTWLALTFLMIPGQPPVIITMSLALASFALAKSKLVVKRLRGVEILGQVTVIVTDKTGTITENKMQADTFILEDGKQVKPQQLSKEVSGKIALCLPQYSNDPTDKAVLEIVTGIEREAEYVSLEGFAENKPWRTMIYKQKGLKIFAFAGEPEAIIRSTNLSETRKTQLLDTLKSETNKGNRVVAYAYKENGDQSLQKTQFLVLAVLSDPIRPGVKEALAKLGRAGIDTYIVTGDHPTTARTIAQTIGLQSDVLQGSEIETLSDNDLTEKLLTTRVFARISPSQKKRLVTLLKKHGETVAVIGDGVNDAPALKAGSVGIAMGEIGTDLAKETADLVLTDDNYVHLPEAIRLGRKALDNFRKGLTYYLSAKAILLSIFIVPLALGIPFPFAPIMIILTELLMDLASSTIFVTESVEPDVLHREPQKITNFLSKTVALRILRNGALLAVGILIIYLWLYYQTNDVVLAQTAAFVTWLLGHIMLALNLKQEKLSLLKQGIFSNRFGSFWLVGMILLSLSITFLKPLYPFVHTTSIPVHVWVGILAVVIASTWWIEVVKLVQSKNLISERR</sequence>
<evidence type="ECO:0000256" key="6">
    <source>
        <dbReference type="ARBA" id="ARBA00022967"/>
    </source>
</evidence>
<dbReference type="SFLD" id="SFLDS00003">
    <property type="entry name" value="Haloacid_Dehalogenase"/>
    <property type="match status" value="1"/>
</dbReference>
<evidence type="ECO:0000313" key="11">
    <source>
        <dbReference type="EMBL" id="KKU39284.1"/>
    </source>
</evidence>
<feature type="transmembrane region" description="Helical" evidence="9">
    <location>
        <begin position="278"/>
        <end position="306"/>
    </location>
</feature>
<dbReference type="PANTHER" id="PTHR43294:SF20">
    <property type="entry name" value="P-TYPE ATPASE"/>
    <property type="match status" value="1"/>
</dbReference>
<dbReference type="InterPro" id="IPR044492">
    <property type="entry name" value="P_typ_ATPase_HD_dom"/>
</dbReference>
<feature type="transmembrane region" description="Helical" evidence="9">
    <location>
        <begin position="245"/>
        <end position="266"/>
    </location>
</feature>
<dbReference type="SUPFAM" id="SSF81653">
    <property type="entry name" value="Calcium ATPase, transduction domain A"/>
    <property type="match status" value="1"/>
</dbReference>
<feature type="transmembrane region" description="Helical" evidence="9">
    <location>
        <begin position="663"/>
        <end position="685"/>
    </location>
</feature>
<proteinExistence type="inferred from homology"/>
<dbReference type="InterPro" id="IPR006068">
    <property type="entry name" value="ATPase_P-typ_cation-transptr_C"/>
</dbReference>
<dbReference type="Gene3D" id="3.40.1110.10">
    <property type="entry name" value="Calcium-transporting ATPase, cytoplasmic domain N"/>
    <property type="match status" value="2"/>
</dbReference>
<dbReference type="NCBIfam" id="TIGR01494">
    <property type="entry name" value="ATPase_P-type"/>
    <property type="match status" value="2"/>
</dbReference>
<dbReference type="SFLD" id="SFLDF00027">
    <property type="entry name" value="p-type_atpase"/>
    <property type="match status" value="1"/>
</dbReference>
<organism evidence="11 12">
    <name type="scientific">Candidatus Azambacteria bacterium GW2011_GWE2_46_45</name>
    <dbReference type="NCBI Taxonomy" id="1618625"/>
    <lineage>
        <taxon>Bacteria</taxon>
        <taxon>Candidatus Azamiibacteriota</taxon>
    </lineage>
</organism>
<evidence type="ECO:0000256" key="5">
    <source>
        <dbReference type="ARBA" id="ARBA00022840"/>
    </source>
</evidence>
<dbReference type="Pfam" id="PF00702">
    <property type="entry name" value="Hydrolase"/>
    <property type="match status" value="1"/>
</dbReference>
<evidence type="ECO:0000256" key="3">
    <source>
        <dbReference type="ARBA" id="ARBA00022692"/>
    </source>
</evidence>
<dbReference type="InterPro" id="IPR018303">
    <property type="entry name" value="ATPase_P-typ_P_site"/>
</dbReference>
<feature type="domain" description="Cation-transporting P-type ATPase N-terminal" evidence="10">
    <location>
        <begin position="6"/>
        <end position="80"/>
    </location>
</feature>
<dbReference type="PRINTS" id="PR00119">
    <property type="entry name" value="CATATPASE"/>
</dbReference>
<evidence type="ECO:0000256" key="2">
    <source>
        <dbReference type="ARBA" id="ARBA00005675"/>
    </source>
</evidence>
<dbReference type="SUPFAM" id="SSF56784">
    <property type="entry name" value="HAD-like"/>
    <property type="match status" value="1"/>
</dbReference>
<evidence type="ECO:0000256" key="4">
    <source>
        <dbReference type="ARBA" id="ARBA00022741"/>
    </source>
</evidence>
<reference evidence="11 12" key="1">
    <citation type="journal article" date="2015" name="Nature">
        <title>rRNA introns, odd ribosomes, and small enigmatic genomes across a large radiation of phyla.</title>
        <authorList>
            <person name="Brown C.T."/>
            <person name="Hug L.A."/>
            <person name="Thomas B.C."/>
            <person name="Sharon I."/>
            <person name="Castelle C.J."/>
            <person name="Singh A."/>
            <person name="Wilkins M.J."/>
            <person name="Williams K.H."/>
            <person name="Banfield J.F."/>
        </authorList>
    </citation>
    <scope>NUCLEOTIDE SEQUENCE [LARGE SCALE GENOMIC DNA]</scope>
</reference>
<dbReference type="EMBL" id="LCMQ01000040">
    <property type="protein sequence ID" value="KKU39284.1"/>
    <property type="molecule type" value="Genomic_DNA"/>
</dbReference>
<keyword evidence="3 9" id="KW-0812">Transmembrane</keyword>
<feature type="transmembrane region" description="Helical" evidence="9">
    <location>
        <begin position="712"/>
        <end position="732"/>
    </location>
</feature>
<dbReference type="GO" id="GO:0005391">
    <property type="term" value="F:P-type sodium:potassium-exchanging transporter activity"/>
    <property type="evidence" value="ECO:0007669"/>
    <property type="project" value="TreeGrafter"/>
</dbReference>
<dbReference type="PRINTS" id="PR00120">
    <property type="entry name" value="HATPASE"/>
</dbReference>
<feature type="transmembrane region" description="Helical" evidence="9">
    <location>
        <begin position="810"/>
        <end position="831"/>
    </location>
</feature>
<evidence type="ECO:0000256" key="9">
    <source>
        <dbReference type="SAM" id="Phobius"/>
    </source>
</evidence>
<dbReference type="Gene3D" id="2.70.150.10">
    <property type="entry name" value="Calcium-transporting ATPase, cytoplasmic transduction domain A"/>
    <property type="match status" value="1"/>
</dbReference>
<evidence type="ECO:0000256" key="7">
    <source>
        <dbReference type="ARBA" id="ARBA00022989"/>
    </source>
</evidence>
<accession>A0A0G1Q2Q4</accession>
<feature type="transmembrane region" description="Helical" evidence="9">
    <location>
        <begin position="778"/>
        <end position="798"/>
    </location>
</feature>
<dbReference type="InterPro" id="IPR023299">
    <property type="entry name" value="ATPase_P-typ_cyto_dom_N"/>
</dbReference>
<dbReference type="GO" id="GO:1990573">
    <property type="term" value="P:potassium ion import across plasma membrane"/>
    <property type="evidence" value="ECO:0007669"/>
    <property type="project" value="TreeGrafter"/>
</dbReference>
<comment type="caution">
    <text evidence="11">The sequence shown here is derived from an EMBL/GenBank/DDBJ whole genome shotgun (WGS) entry which is preliminary data.</text>
</comment>
<dbReference type="SMART" id="SM00831">
    <property type="entry name" value="Cation_ATPase_N"/>
    <property type="match status" value="1"/>
</dbReference>
<protein>
    <submittedName>
        <fullName evidence="11">Cation-transporting P-type ATPase</fullName>
    </submittedName>
</protein>
<dbReference type="InterPro" id="IPR008250">
    <property type="entry name" value="ATPase_P-typ_transduc_dom_A_sf"/>
</dbReference>
<dbReference type="InterPro" id="IPR004014">
    <property type="entry name" value="ATPase_P-typ_cation-transptr_N"/>
</dbReference>
<dbReference type="InterPro" id="IPR036412">
    <property type="entry name" value="HAD-like_sf"/>
</dbReference>
<dbReference type="PROSITE" id="PS00154">
    <property type="entry name" value="ATPASE_E1_E2"/>
    <property type="match status" value="1"/>
</dbReference>
<dbReference type="GO" id="GO:0005886">
    <property type="term" value="C:plasma membrane"/>
    <property type="evidence" value="ECO:0007669"/>
    <property type="project" value="TreeGrafter"/>
</dbReference>
<evidence type="ECO:0000256" key="8">
    <source>
        <dbReference type="ARBA" id="ARBA00023136"/>
    </source>
</evidence>
<dbReference type="InterPro" id="IPR023298">
    <property type="entry name" value="ATPase_P-typ_TM_dom_sf"/>
</dbReference>
<gene>
    <name evidence="11" type="ORF">UX55_C0040G0009</name>
</gene>
<feature type="transmembrane region" description="Helical" evidence="9">
    <location>
        <begin position="637"/>
        <end position="657"/>
    </location>
</feature>
<keyword evidence="6" id="KW-1278">Translocase</keyword>
<evidence type="ECO:0000259" key="10">
    <source>
        <dbReference type="SMART" id="SM00831"/>
    </source>
</evidence>
<dbReference type="Pfam" id="PF00690">
    <property type="entry name" value="Cation_ATPase_N"/>
    <property type="match status" value="1"/>
</dbReference>
<keyword evidence="8 9" id="KW-0472">Membrane</keyword>
<feature type="transmembrane region" description="Helical" evidence="9">
    <location>
        <begin position="738"/>
        <end position="757"/>
    </location>
</feature>
<keyword evidence="5" id="KW-0067">ATP-binding</keyword>
<dbReference type="Pfam" id="PF00689">
    <property type="entry name" value="Cation_ATPase_C"/>
    <property type="match status" value="1"/>
</dbReference>
<dbReference type="GO" id="GO:0036376">
    <property type="term" value="P:sodium ion export across plasma membrane"/>
    <property type="evidence" value="ECO:0007669"/>
    <property type="project" value="TreeGrafter"/>
</dbReference>
<dbReference type="InterPro" id="IPR050510">
    <property type="entry name" value="Cation_transp_ATPase_P-type"/>
</dbReference>
<dbReference type="InterPro" id="IPR023214">
    <property type="entry name" value="HAD_sf"/>
</dbReference>
<dbReference type="PANTHER" id="PTHR43294">
    <property type="entry name" value="SODIUM/POTASSIUM-TRANSPORTING ATPASE SUBUNIT ALPHA"/>
    <property type="match status" value="1"/>
</dbReference>
<dbReference type="SFLD" id="SFLDG00002">
    <property type="entry name" value="C1.7:_P-type_atpase_like"/>
    <property type="match status" value="1"/>
</dbReference>
<dbReference type="Pfam" id="PF00122">
    <property type="entry name" value="E1-E2_ATPase"/>
    <property type="match status" value="1"/>
</dbReference>
<dbReference type="GO" id="GO:0030007">
    <property type="term" value="P:intracellular potassium ion homeostasis"/>
    <property type="evidence" value="ECO:0007669"/>
    <property type="project" value="TreeGrafter"/>
</dbReference>
<evidence type="ECO:0000313" key="12">
    <source>
        <dbReference type="Proteomes" id="UP000034202"/>
    </source>
</evidence>
<feature type="transmembrane region" description="Helical" evidence="9">
    <location>
        <begin position="85"/>
        <end position="103"/>
    </location>
</feature>